<feature type="domain" description="Ig-like" evidence="12">
    <location>
        <begin position="512"/>
        <end position="596"/>
    </location>
</feature>
<dbReference type="InterPro" id="IPR003961">
    <property type="entry name" value="FN3_dom"/>
</dbReference>
<dbReference type="InterPro" id="IPR036116">
    <property type="entry name" value="FN3_sf"/>
</dbReference>
<feature type="domain" description="Fibronectin type-III" evidence="13">
    <location>
        <begin position="835"/>
        <end position="930"/>
    </location>
</feature>
<dbReference type="GO" id="GO:0009653">
    <property type="term" value="P:anatomical structure morphogenesis"/>
    <property type="evidence" value="ECO:0007669"/>
    <property type="project" value="UniProtKB-ARBA"/>
</dbReference>
<organism evidence="14 15">
    <name type="scientific">Anopheles atroparvus</name>
    <name type="common">European mosquito</name>
    <dbReference type="NCBI Taxonomy" id="41427"/>
    <lineage>
        <taxon>Eukaryota</taxon>
        <taxon>Metazoa</taxon>
        <taxon>Ecdysozoa</taxon>
        <taxon>Arthropoda</taxon>
        <taxon>Hexapoda</taxon>
        <taxon>Insecta</taxon>
        <taxon>Pterygota</taxon>
        <taxon>Neoptera</taxon>
        <taxon>Endopterygota</taxon>
        <taxon>Diptera</taxon>
        <taxon>Nematocera</taxon>
        <taxon>Culicoidea</taxon>
        <taxon>Culicidae</taxon>
        <taxon>Anophelinae</taxon>
        <taxon>Anopheles</taxon>
    </lineage>
</organism>
<evidence type="ECO:0000256" key="3">
    <source>
        <dbReference type="ARBA" id="ARBA00022741"/>
    </source>
</evidence>
<evidence type="ECO:0000259" key="13">
    <source>
        <dbReference type="PROSITE" id="PS50853"/>
    </source>
</evidence>
<evidence type="ECO:0000256" key="7">
    <source>
        <dbReference type="ARBA" id="ARBA00023319"/>
    </source>
</evidence>
<dbReference type="SUPFAM" id="SSF48726">
    <property type="entry name" value="Immunoglobulin"/>
    <property type="match status" value="6"/>
</dbReference>
<feature type="domain" description="Ig-like" evidence="12">
    <location>
        <begin position="160"/>
        <end position="269"/>
    </location>
</feature>
<evidence type="ECO:0008006" key="16">
    <source>
        <dbReference type="Google" id="ProtNLM"/>
    </source>
</evidence>
<dbReference type="SUPFAM" id="SSF49265">
    <property type="entry name" value="Fibronectin type III"/>
    <property type="match status" value="1"/>
</dbReference>
<dbReference type="InterPro" id="IPR013151">
    <property type="entry name" value="Immunoglobulin_dom"/>
</dbReference>
<feature type="compositionally biased region" description="Low complexity" evidence="10">
    <location>
        <begin position="945"/>
        <end position="957"/>
    </location>
</feature>
<dbReference type="PROSITE" id="PS00108">
    <property type="entry name" value="PROTEIN_KINASE_ST"/>
    <property type="match status" value="1"/>
</dbReference>
<dbReference type="FunFam" id="2.60.40.10:FF:000032">
    <property type="entry name" value="palladin isoform X1"/>
    <property type="match status" value="1"/>
</dbReference>
<dbReference type="Proteomes" id="UP000075880">
    <property type="component" value="Unassembled WGS sequence"/>
</dbReference>
<feature type="compositionally biased region" description="Basic residues" evidence="10">
    <location>
        <begin position="93"/>
        <end position="104"/>
    </location>
</feature>
<dbReference type="InterPro" id="IPR003599">
    <property type="entry name" value="Ig_sub"/>
</dbReference>
<dbReference type="Pfam" id="PF00047">
    <property type="entry name" value="ig"/>
    <property type="match status" value="1"/>
</dbReference>
<comment type="similarity">
    <text evidence="1">Belongs to the protein kinase superfamily. CAMK Ser/Thr protein kinase family.</text>
</comment>
<reference evidence="14" key="1">
    <citation type="submission" date="2024-04" db="UniProtKB">
        <authorList>
            <consortium name="EnsemblMetazoa"/>
        </authorList>
    </citation>
    <scope>IDENTIFICATION</scope>
    <source>
        <strain evidence="14">EBRO</strain>
    </source>
</reference>
<proteinExistence type="inferred from homology"/>
<dbReference type="InterPro" id="IPR013783">
    <property type="entry name" value="Ig-like_fold"/>
</dbReference>
<dbReference type="Gene3D" id="2.60.40.10">
    <property type="entry name" value="Immunoglobulins"/>
    <property type="match status" value="7"/>
</dbReference>
<feature type="domain" description="Ig-like" evidence="12">
    <location>
        <begin position="718"/>
        <end position="823"/>
    </location>
</feature>
<feature type="region of interest" description="Disordered" evidence="10">
    <location>
        <begin position="930"/>
        <end position="983"/>
    </location>
</feature>
<dbReference type="PANTHER" id="PTHR47633:SF7">
    <property type="entry name" value="TITIN HOMOLOG"/>
    <property type="match status" value="1"/>
</dbReference>
<dbReference type="InterPro" id="IPR036179">
    <property type="entry name" value="Ig-like_dom_sf"/>
</dbReference>
<evidence type="ECO:0000256" key="6">
    <source>
        <dbReference type="ARBA" id="ARBA00023170"/>
    </source>
</evidence>
<evidence type="ECO:0000256" key="10">
    <source>
        <dbReference type="SAM" id="MobiDB-lite"/>
    </source>
</evidence>
<dbReference type="InterPro" id="IPR007110">
    <property type="entry name" value="Ig-like_dom"/>
</dbReference>
<dbReference type="Gene3D" id="3.30.200.20">
    <property type="entry name" value="Phosphorylase Kinase, domain 1"/>
    <property type="match status" value="1"/>
</dbReference>
<dbReference type="InterPro" id="IPR013098">
    <property type="entry name" value="Ig_I-set"/>
</dbReference>
<comment type="catalytic activity">
    <reaction evidence="8">
        <text>L-tyrosyl-[protein] + ATP = O-phospho-L-tyrosyl-[protein] + ADP + H(+)</text>
        <dbReference type="Rhea" id="RHEA:10596"/>
        <dbReference type="Rhea" id="RHEA-COMP:10136"/>
        <dbReference type="Rhea" id="RHEA-COMP:20101"/>
        <dbReference type="ChEBI" id="CHEBI:15378"/>
        <dbReference type="ChEBI" id="CHEBI:30616"/>
        <dbReference type="ChEBI" id="CHEBI:46858"/>
        <dbReference type="ChEBI" id="CHEBI:61978"/>
        <dbReference type="ChEBI" id="CHEBI:456216"/>
        <dbReference type="EC" id="2.7.10.1"/>
    </reaction>
</comment>
<feature type="compositionally biased region" description="Polar residues" evidence="10">
    <location>
        <begin position="778"/>
        <end position="791"/>
    </location>
</feature>
<dbReference type="SMART" id="SM00060">
    <property type="entry name" value="FN3"/>
    <property type="match status" value="1"/>
</dbReference>
<evidence type="ECO:0000259" key="11">
    <source>
        <dbReference type="PROSITE" id="PS50011"/>
    </source>
</evidence>
<dbReference type="InterPro" id="IPR017441">
    <property type="entry name" value="Protein_kinase_ATP_BS"/>
</dbReference>
<accession>A0AAG5CPA6</accession>
<evidence type="ECO:0000256" key="4">
    <source>
        <dbReference type="ARBA" id="ARBA00022840"/>
    </source>
</evidence>
<feature type="compositionally biased region" description="Gly residues" evidence="10">
    <location>
        <begin position="958"/>
        <end position="967"/>
    </location>
</feature>
<dbReference type="GO" id="GO:0030154">
    <property type="term" value="P:cell differentiation"/>
    <property type="evidence" value="ECO:0007669"/>
    <property type="project" value="UniProtKB-ARBA"/>
</dbReference>
<dbReference type="Pfam" id="PF07679">
    <property type="entry name" value="I-set"/>
    <property type="match status" value="4"/>
</dbReference>
<evidence type="ECO:0000259" key="12">
    <source>
        <dbReference type="PROSITE" id="PS50835"/>
    </source>
</evidence>
<evidence type="ECO:0000256" key="5">
    <source>
        <dbReference type="ARBA" id="ARBA00023157"/>
    </source>
</evidence>
<dbReference type="PROSITE" id="PS50853">
    <property type="entry name" value="FN3"/>
    <property type="match status" value="1"/>
</dbReference>
<dbReference type="Pfam" id="PF00069">
    <property type="entry name" value="Pkinase"/>
    <property type="match status" value="1"/>
</dbReference>
<dbReference type="CDD" id="cd00096">
    <property type="entry name" value="Ig"/>
    <property type="match status" value="1"/>
</dbReference>
<dbReference type="PROSITE" id="PS50835">
    <property type="entry name" value="IG_LIKE"/>
    <property type="match status" value="4"/>
</dbReference>
<dbReference type="FunFam" id="2.60.40.10:FF:000107">
    <property type="entry name" value="Myosin, light chain kinase a"/>
    <property type="match status" value="1"/>
</dbReference>
<keyword evidence="6" id="KW-0675">Receptor</keyword>
<keyword evidence="4 9" id="KW-0067">ATP-binding</keyword>
<protein>
    <recommendedName>
        <fullName evidence="16">Myosin light chain kinase</fullName>
    </recommendedName>
</protein>
<dbReference type="SMART" id="SM00220">
    <property type="entry name" value="S_TKc"/>
    <property type="match status" value="1"/>
</dbReference>
<dbReference type="FunFam" id="1.10.510.10:FF:000175">
    <property type="entry name" value="Myosin light chain kinase, smooth muscle"/>
    <property type="match status" value="1"/>
</dbReference>
<keyword evidence="7" id="KW-0393">Immunoglobulin domain</keyword>
<dbReference type="PROSITE" id="PS00107">
    <property type="entry name" value="PROTEIN_KINASE_ATP"/>
    <property type="match status" value="1"/>
</dbReference>
<dbReference type="InterPro" id="IPR011009">
    <property type="entry name" value="Kinase-like_dom_sf"/>
</dbReference>
<feature type="region of interest" description="Disordered" evidence="10">
    <location>
        <begin position="88"/>
        <end position="124"/>
    </location>
</feature>
<dbReference type="PANTHER" id="PTHR47633">
    <property type="entry name" value="IMMUNOGLOBULIN"/>
    <property type="match status" value="1"/>
</dbReference>
<feature type="domain" description="Protein kinase" evidence="11">
    <location>
        <begin position="996"/>
        <end position="1251"/>
    </location>
</feature>
<keyword evidence="3 9" id="KW-0547">Nucleotide-binding</keyword>
<evidence type="ECO:0000313" key="15">
    <source>
        <dbReference type="Proteomes" id="UP000075880"/>
    </source>
</evidence>
<keyword evidence="15" id="KW-1185">Reference proteome</keyword>
<feature type="domain" description="Ig-like" evidence="12">
    <location>
        <begin position="296"/>
        <end position="385"/>
    </location>
</feature>
<dbReference type="GO" id="GO:0004672">
    <property type="term" value="F:protein kinase activity"/>
    <property type="evidence" value="ECO:0007669"/>
    <property type="project" value="InterPro"/>
</dbReference>
<evidence type="ECO:0000256" key="2">
    <source>
        <dbReference type="ARBA" id="ARBA00022737"/>
    </source>
</evidence>
<dbReference type="InterPro" id="IPR000719">
    <property type="entry name" value="Prot_kinase_dom"/>
</dbReference>
<dbReference type="SUPFAM" id="SSF56112">
    <property type="entry name" value="Protein kinase-like (PK-like)"/>
    <property type="match status" value="1"/>
</dbReference>
<dbReference type="InterPro" id="IPR008271">
    <property type="entry name" value="Ser/Thr_kinase_AS"/>
</dbReference>
<evidence type="ECO:0000256" key="1">
    <source>
        <dbReference type="ARBA" id="ARBA00006692"/>
    </source>
</evidence>
<dbReference type="InterPro" id="IPR003598">
    <property type="entry name" value="Ig_sub2"/>
</dbReference>
<dbReference type="Pfam" id="PF00041">
    <property type="entry name" value="fn3"/>
    <property type="match status" value="1"/>
</dbReference>
<feature type="region of interest" description="Disordered" evidence="10">
    <location>
        <begin position="772"/>
        <end position="791"/>
    </location>
</feature>
<name>A0AAG5CPA6_ANOAO</name>
<dbReference type="Gene3D" id="1.10.510.10">
    <property type="entry name" value="Transferase(Phosphotransferase) domain 1"/>
    <property type="match status" value="1"/>
</dbReference>
<dbReference type="SMART" id="SM00409">
    <property type="entry name" value="IG"/>
    <property type="match status" value="6"/>
</dbReference>
<evidence type="ECO:0000256" key="8">
    <source>
        <dbReference type="ARBA" id="ARBA00051243"/>
    </source>
</evidence>
<dbReference type="GO" id="GO:0005524">
    <property type="term" value="F:ATP binding"/>
    <property type="evidence" value="ECO:0007669"/>
    <property type="project" value="UniProtKB-UniRule"/>
</dbReference>
<dbReference type="CDD" id="cd00063">
    <property type="entry name" value="FN3"/>
    <property type="match status" value="1"/>
</dbReference>
<keyword evidence="5" id="KW-1015">Disulfide bond</keyword>
<dbReference type="SMART" id="SM00408">
    <property type="entry name" value="IGc2"/>
    <property type="match status" value="6"/>
</dbReference>
<evidence type="ECO:0000256" key="9">
    <source>
        <dbReference type="PROSITE-ProRule" id="PRU10141"/>
    </source>
</evidence>
<keyword evidence="2" id="KW-0677">Repeat</keyword>
<dbReference type="PROSITE" id="PS50011">
    <property type="entry name" value="PROTEIN_KINASE_DOM"/>
    <property type="match status" value="1"/>
</dbReference>
<dbReference type="EnsemblMetazoa" id="ENSAATROPT000643">
    <property type="protein sequence ID" value="ENSAATROPP000611"/>
    <property type="gene ID" value="ENSAATROPG000519"/>
</dbReference>
<feature type="binding site" evidence="9">
    <location>
        <position position="1026"/>
    </location>
    <ligand>
        <name>ATP</name>
        <dbReference type="ChEBI" id="CHEBI:30616"/>
    </ligand>
</feature>
<sequence length="1310" mass="144456">MGFGGPISSFCVACDAGVVGVVCVSVISCGLKKKRKEKASEARTSRGSSAVCYEPARLWPFAWPKCAHEECRSYGASVNGHLAPVGVASRQAPSRRPKLGRHIKTTPAGPHRTTAGNEPRTNKRSFPNALQFRHRVVRAMSMSAAADGRGTGGPATAVPPQVTKLHRTVRCAVGEEFRLECDVRGTPTPRVSWEKDGARVTVDPAHNNKNNGASSAATAAGYDCYRVHFAGSTATLKVASARREQTGSYRCLAENAHGTAAATVHVFVSESRNMIQGRTISQAAKPPAKTNDPSGPVALKFIYVPQKIEVYECETAIFQCIIEGYPAPAMSWQRNGTPLAPSRTISIQSKGSLCTMKIQNVTPKDSGQYQLVIENDSGRVERTIELLVLEKIRTVNRVKRNSVPAVGSIRIYRHINDYSPQVGEYIILNAEYYAPSIPSVRCFHNGRELDDGRVFHRSVSQRNLSLILEKAKPGDSGTYTCVLETIDGCMKVMSAEIDVQDPKWSVPIDKMPQIVRELPKVITVTEGTEVELGLELYCSELFKCSWKKNGRPVKDSADFAYIDHGNGKLGLRLKDPFLDDAGLYECVVETAKQQLTSSCYLDVLELEEQKQTATEAEARLSARFVRFPLSQIALEGDNVEFYACVQPPVARIRWFVRGTEITSGTKGFSLESRDDGGNILRIFNSGYKQSGEVKCCVPSVSTESTRQVHAYADLCVLPKAYATEPGRKEIERYGLGQKKLRFLHGLQDEVVLQGDDVIIEACYQGQPPLEPRWKRSGRSITDSNATTSNLPGRTRLLLTNVEPGQGGKYSVQLDKSCPETELSMCLRVESPPEAPAGRPTVAVTNQTAIAVSWNPAPYDGGSAITGFVIEMEHQEDERWICVKRVPNSFSCVIDSLQEGARYRFRIRAENVHGSSPPTPASEVLTLTEDRRSNGTSGSRVEHPVTSRTSSGGSVSSEGNGGEYGCADGGEHQREPMESPSPPLMTIAAGGNFDEQFEVVKEVGKGRFGVVYKVIARQGETVMAAKKVKCIRMKDKERVWQETAIMEGLEHPKLLRLYATFELPKEIIMVVEYISGGELFERVVADDFTLTEKDCVIFVRQICQGVEHMHTRQIVHLDLKPENIMCATKTSHEIKIIDFGLAQRLCASTPTRVLFGTPEFIAPEIINYEPISVQSDMWSIGVICYVLLSGLSPFMGDNDVDTFSNITRAEYDFDDEAFDLVSDEAKEFIAGLLRGRQEERLTAQHCLQSEWLSLKGGDNVGVNQIRTDKLKKFIIRRKWQKTGNAIRALGRMANLSASRRVSVIPRDSNPE</sequence>
<evidence type="ECO:0000313" key="14">
    <source>
        <dbReference type="EnsemblMetazoa" id="ENSAATROPP000611"/>
    </source>
</evidence>